<protein>
    <recommendedName>
        <fullName evidence="3">histidine kinase</fullName>
        <ecNumber evidence="3">2.7.13.3</ecNumber>
    </recommendedName>
</protein>
<dbReference type="PANTHER" id="PTHR41523:SF8">
    <property type="entry name" value="ETHYLENE RESPONSE SENSOR PROTEIN"/>
    <property type="match status" value="1"/>
</dbReference>
<evidence type="ECO:0000256" key="13">
    <source>
        <dbReference type="SAM" id="Phobius"/>
    </source>
</evidence>
<dbReference type="Proteomes" id="UP000759103">
    <property type="component" value="Unassembled WGS sequence"/>
</dbReference>
<dbReference type="PRINTS" id="PR00344">
    <property type="entry name" value="BCTRLSENSOR"/>
</dbReference>
<dbReference type="SMART" id="SM00387">
    <property type="entry name" value="HATPase_c"/>
    <property type="match status" value="1"/>
</dbReference>
<evidence type="ECO:0000256" key="4">
    <source>
        <dbReference type="ARBA" id="ARBA00022553"/>
    </source>
</evidence>
<feature type="transmembrane region" description="Helical" evidence="13">
    <location>
        <begin position="89"/>
        <end position="110"/>
    </location>
</feature>
<keyword evidence="6 13" id="KW-0812">Transmembrane</keyword>
<keyword evidence="9" id="KW-0067">ATP-binding</keyword>
<dbReference type="Pfam" id="PF07568">
    <property type="entry name" value="HisKA_2"/>
    <property type="match status" value="1"/>
</dbReference>
<evidence type="ECO:0000256" key="11">
    <source>
        <dbReference type="ARBA" id="ARBA00023012"/>
    </source>
</evidence>
<keyword evidence="10 13" id="KW-1133">Transmembrane helix</keyword>
<evidence type="ECO:0000313" key="15">
    <source>
        <dbReference type="EMBL" id="MBW6532058.1"/>
    </source>
</evidence>
<evidence type="ECO:0000256" key="6">
    <source>
        <dbReference type="ARBA" id="ARBA00022692"/>
    </source>
</evidence>
<dbReference type="PROSITE" id="PS50109">
    <property type="entry name" value="HIS_KIN"/>
    <property type="match status" value="1"/>
</dbReference>
<proteinExistence type="predicted"/>
<keyword evidence="8" id="KW-0418">Kinase</keyword>
<dbReference type="PANTHER" id="PTHR41523">
    <property type="entry name" value="TWO-COMPONENT SYSTEM SENSOR PROTEIN"/>
    <property type="match status" value="1"/>
</dbReference>
<dbReference type="Pfam" id="PF13493">
    <property type="entry name" value="DUF4118"/>
    <property type="match status" value="1"/>
</dbReference>
<evidence type="ECO:0000256" key="8">
    <source>
        <dbReference type="ARBA" id="ARBA00022777"/>
    </source>
</evidence>
<dbReference type="SUPFAM" id="SSF55874">
    <property type="entry name" value="ATPase domain of HSP90 chaperone/DNA topoisomerase II/histidine kinase"/>
    <property type="match status" value="1"/>
</dbReference>
<organism evidence="15 16">
    <name type="scientific">Sphingomonas citri</name>
    <dbReference type="NCBI Taxonomy" id="2862499"/>
    <lineage>
        <taxon>Bacteria</taxon>
        <taxon>Pseudomonadati</taxon>
        <taxon>Pseudomonadota</taxon>
        <taxon>Alphaproteobacteria</taxon>
        <taxon>Sphingomonadales</taxon>
        <taxon>Sphingomonadaceae</taxon>
        <taxon>Sphingomonas</taxon>
    </lineage>
</organism>
<evidence type="ECO:0000256" key="12">
    <source>
        <dbReference type="ARBA" id="ARBA00023136"/>
    </source>
</evidence>
<evidence type="ECO:0000256" key="2">
    <source>
        <dbReference type="ARBA" id="ARBA00004141"/>
    </source>
</evidence>
<evidence type="ECO:0000256" key="1">
    <source>
        <dbReference type="ARBA" id="ARBA00000085"/>
    </source>
</evidence>
<feature type="transmembrane region" description="Helical" evidence="13">
    <location>
        <begin position="12"/>
        <end position="32"/>
    </location>
</feature>
<keyword evidence="4" id="KW-0597">Phosphoprotein</keyword>
<accession>A0ABS7BR35</accession>
<sequence>MDRLPYGSGRGLVGLLGAVTLSLAAAGLRLALDDLFPPGFPYLTFFPAVILSSFLFGARAGAIAGLLCGLLAWYYFIPPYRSFVVQGGTWIALFFYFAVVALDVLLILWLQRANRRLRDERERNEALAARSELLFRELQHRVANNLQMVGAVLHHHERDVGDPLARAALSEAALKLELIGRIQRQLYGSDGSPVALDSFLAQLVDDVMAAGGKPGLRHMLRVAPGIVLAPDVAIPLALILAEGIANAVEHGFTGRTSGCIAVTVTREAGAIALVIADDGEGLPPDFALDAASSLGLRVSRTLARQIGGTLSLCDRPGGTALRLVIPDRAAQGLS</sequence>
<dbReference type="InterPro" id="IPR004358">
    <property type="entry name" value="Sig_transdc_His_kin-like_C"/>
</dbReference>
<dbReference type="EC" id="2.7.13.3" evidence="3"/>
<feature type="domain" description="Histidine kinase" evidence="14">
    <location>
        <begin position="137"/>
        <end position="329"/>
    </location>
</feature>
<dbReference type="Gene3D" id="3.30.565.10">
    <property type="entry name" value="Histidine kinase-like ATPase, C-terminal domain"/>
    <property type="match status" value="1"/>
</dbReference>
<comment type="subcellular location">
    <subcellularLocation>
        <location evidence="2">Membrane</location>
        <topology evidence="2">Multi-pass membrane protein</topology>
    </subcellularLocation>
</comment>
<dbReference type="InterPro" id="IPR036890">
    <property type="entry name" value="HATPase_C_sf"/>
</dbReference>
<keyword evidence="5" id="KW-0808">Transferase</keyword>
<keyword evidence="12 13" id="KW-0472">Membrane</keyword>
<comment type="catalytic activity">
    <reaction evidence="1">
        <text>ATP + protein L-histidine = ADP + protein N-phospho-L-histidine.</text>
        <dbReference type="EC" id="2.7.13.3"/>
    </reaction>
</comment>
<keyword evidence="16" id="KW-1185">Reference proteome</keyword>
<keyword evidence="7" id="KW-0547">Nucleotide-binding</keyword>
<dbReference type="InterPro" id="IPR003594">
    <property type="entry name" value="HATPase_dom"/>
</dbReference>
<dbReference type="InterPro" id="IPR011495">
    <property type="entry name" value="Sig_transdc_His_kin_sub2_dim/P"/>
</dbReference>
<gene>
    <name evidence="15" type="ORF">KZ820_15055</name>
</gene>
<name>A0ABS7BR35_9SPHN</name>
<dbReference type="Gene3D" id="1.20.120.620">
    <property type="entry name" value="Backbone structure of the membrane domain of e. Coli histidine kinase receptor kdpd"/>
    <property type="match status" value="1"/>
</dbReference>
<evidence type="ECO:0000256" key="10">
    <source>
        <dbReference type="ARBA" id="ARBA00022989"/>
    </source>
</evidence>
<feature type="transmembrane region" description="Helical" evidence="13">
    <location>
        <begin position="44"/>
        <end position="77"/>
    </location>
</feature>
<evidence type="ECO:0000256" key="9">
    <source>
        <dbReference type="ARBA" id="ARBA00022840"/>
    </source>
</evidence>
<evidence type="ECO:0000256" key="7">
    <source>
        <dbReference type="ARBA" id="ARBA00022741"/>
    </source>
</evidence>
<dbReference type="InterPro" id="IPR038318">
    <property type="entry name" value="KdpD_sf"/>
</dbReference>
<comment type="caution">
    <text evidence="15">The sequence shown here is derived from an EMBL/GenBank/DDBJ whole genome shotgun (WGS) entry which is preliminary data.</text>
</comment>
<dbReference type="Pfam" id="PF02518">
    <property type="entry name" value="HATPase_c"/>
    <property type="match status" value="1"/>
</dbReference>
<dbReference type="InterPro" id="IPR005467">
    <property type="entry name" value="His_kinase_dom"/>
</dbReference>
<dbReference type="RefSeq" id="WP_219749414.1">
    <property type="nucleotide sequence ID" value="NZ_JAHXZN010000005.1"/>
</dbReference>
<evidence type="ECO:0000256" key="5">
    <source>
        <dbReference type="ARBA" id="ARBA00022679"/>
    </source>
</evidence>
<keyword evidence="11" id="KW-0902">Two-component regulatory system</keyword>
<evidence type="ECO:0000256" key="3">
    <source>
        <dbReference type="ARBA" id="ARBA00012438"/>
    </source>
</evidence>
<dbReference type="EMBL" id="JAHXZN010000005">
    <property type="protein sequence ID" value="MBW6532058.1"/>
    <property type="molecule type" value="Genomic_DNA"/>
</dbReference>
<dbReference type="InterPro" id="IPR025201">
    <property type="entry name" value="KdpD_TM"/>
</dbReference>
<evidence type="ECO:0000313" key="16">
    <source>
        <dbReference type="Proteomes" id="UP000759103"/>
    </source>
</evidence>
<reference evidence="15 16" key="1">
    <citation type="submission" date="2021-07" db="EMBL/GenBank/DDBJ databases">
        <title>Sphingomonas sp.</title>
        <authorList>
            <person name="Feng G."/>
            <person name="Li J."/>
            <person name="Pan M."/>
        </authorList>
    </citation>
    <scope>NUCLEOTIDE SEQUENCE [LARGE SCALE GENOMIC DNA]</scope>
    <source>
        <strain evidence="15 16">RRHST34</strain>
    </source>
</reference>
<evidence type="ECO:0000259" key="14">
    <source>
        <dbReference type="PROSITE" id="PS50109"/>
    </source>
</evidence>